<dbReference type="EMBL" id="DYDO01000005">
    <property type="protein sequence ID" value="DBA23887.1"/>
    <property type="molecule type" value="Genomic_DNA"/>
</dbReference>
<reference evidence="4" key="1">
    <citation type="thesis" date="2020" institute="ProQuest LLC" country="789 East Eisenhower Parkway, Ann Arbor, MI, USA">
        <title>Comparative Genomics and Chromosome Evolution.</title>
        <authorList>
            <person name="Mudd A.B."/>
        </authorList>
    </citation>
    <scope>NUCLEOTIDE SEQUENCE</scope>
    <source>
        <strain evidence="4">1538</strain>
        <tissue evidence="4">Blood</tissue>
    </source>
</reference>
<gene>
    <name evidence="4" type="ORF">GDO54_011602</name>
</gene>
<evidence type="ECO:0000259" key="3">
    <source>
        <dbReference type="Pfam" id="PF00087"/>
    </source>
</evidence>
<organism evidence="4 5">
    <name type="scientific">Pyxicephalus adspersus</name>
    <name type="common">African bullfrog</name>
    <dbReference type="NCBI Taxonomy" id="30357"/>
    <lineage>
        <taxon>Eukaryota</taxon>
        <taxon>Metazoa</taxon>
        <taxon>Chordata</taxon>
        <taxon>Craniata</taxon>
        <taxon>Vertebrata</taxon>
        <taxon>Euteleostomi</taxon>
        <taxon>Amphibia</taxon>
        <taxon>Batrachia</taxon>
        <taxon>Anura</taxon>
        <taxon>Neobatrachia</taxon>
        <taxon>Ranoidea</taxon>
        <taxon>Pyxicephalidae</taxon>
        <taxon>Pyxicephalinae</taxon>
        <taxon>Pyxicephalus</taxon>
    </lineage>
</organism>
<feature type="transmembrane region" description="Helical" evidence="2">
    <location>
        <begin position="82"/>
        <end position="103"/>
    </location>
</feature>
<dbReference type="SUPFAM" id="SSF57302">
    <property type="entry name" value="Snake toxin-like"/>
    <property type="match status" value="1"/>
</dbReference>
<sequence>MAISDDSCKTVTNCTGSTPFCGTSVIDGVFVTWISKFCSAACVTANQNFTVVSASETCCTSNLCNDKKIGDANSMFNFGNGAGGLTSSAMLMVALALLSFIFAF</sequence>
<dbReference type="Proteomes" id="UP001181693">
    <property type="component" value="Unassembled WGS sequence"/>
</dbReference>
<dbReference type="PANTHER" id="PTHR16983:SF10">
    <property type="entry name" value="PROTEIN QUIVER"/>
    <property type="match status" value="1"/>
</dbReference>
<proteinExistence type="predicted"/>
<dbReference type="InterPro" id="IPR051110">
    <property type="entry name" value="Ly-6/neurotoxin-like_GPI-ap"/>
</dbReference>
<keyword evidence="5" id="KW-1185">Reference proteome</keyword>
<protein>
    <recommendedName>
        <fullName evidence="3">Snake toxin/toxin-like domain-containing protein</fullName>
    </recommendedName>
</protein>
<evidence type="ECO:0000256" key="1">
    <source>
        <dbReference type="ARBA" id="ARBA00022729"/>
    </source>
</evidence>
<keyword evidence="2" id="KW-1133">Transmembrane helix</keyword>
<keyword evidence="1" id="KW-0732">Signal</keyword>
<dbReference type="Pfam" id="PF00087">
    <property type="entry name" value="Toxin_TOLIP"/>
    <property type="match status" value="1"/>
</dbReference>
<keyword evidence="2" id="KW-0472">Membrane</keyword>
<dbReference type="Gene3D" id="2.10.60.10">
    <property type="entry name" value="CD59"/>
    <property type="match status" value="1"/>
</dbReference>
<accession>A0AAV3AM96</accession>
<feature type="domain" description="Snake toxin/toxin-like" evidence="3">
    <location>
        <begin position="5"/>
        <end position="65"/>
    </location>
</feature>
<dbReference type="AlphaFoldDB" id="A0AAV3AM96"/>
<dbReference type="PANTHER" id="PTHR16983">
    <property type="entry name" value="UPAR/LY6 DOMAIN-CONTAINING PROTEIN"/>
    <property type="match status" value="1"/>
</dbReference>
<keyword evidence="2" id="KW-0812">Transmembrane</keyword>
<dbReference type="GO" id="GO:0005886">
    <property type="term" value="C:plasma membrane"/>
    <property type="evidence" value="ECO:0007669"/>
    <property type="project" value="TreeGrafter"/>
</dbReference>
<comment type="caution">
    <text evidence="4">The sequence shown here is derived from an EMBL/GenBank/DDBJ whole genome shotgun (WGS) entry which is preliminary data.</text>
</comment>
<evidence type="ECO:0000256" key="2">
    <source>
        <dbReference type="SAM" id="Phobius"/>
    </source>
</evidence>
<dbReference type="InterPro" id="IPR035076">
    <property type="entry name" value="Toxin/TOLIP"/>
</dbReference>
<evidence type="ECO:0000313" key="4">
    <source>
        <dbReference type="EMBL" id="DBA23887.1"/>
    </source>
</evidence>
<name>A0AAV3AM96_PYXAD</name>
<evidence type="ECO:0000313" key="5">
    <source>
        <dbReference type="Proteomes" id="UP001181693"/>
    </source>
</evidence>
<dbReference type="InterPro" id="IPR045860">
    <property type="entry name" value="Snake_toxin-like_sf"/>
</dbReference>